<feature type="compositionally biased region" description="Polar residues" evidence="3">
    <location>
        <begin position="375"/>
        <end position="384"/>
    </location>
</feature>
<keyword evidence="1" id="KW-0808">Transferase</keyword>
<protein>
    <submittedName>
        <fullName evidence="5">TIGR03032 family protein</fullName>
    </submittedName>
</protein>
<dbReference type="SUPFAM" id="SSF63829">
    <property type="entry name" value="Calcium-dependent phosphotriesterase"/>
    <property type="match status" value="1"/>
</dbReference>
<feature type="domain" description="N-acetyltransferase" evidence="4">
    <location>
        <begin position="392"/>
        <end position="548"/>
    </location>
</feature>
<dbReference type="Proteomes" id="UP001483337">
    <property type="component" value="Chromosome"/>
</dbReference>
<name>A0ABZ2UN03_9CYAN</name>
<evidence type="ECO:0000313" key="6">
    <source>
        <dbReference type="Proteomes" id="UP001483337"/>
    </source>
</evidence>
<reference evidence="5 6" key="1">
    <citation type="submission" date="2024-04" db="EMBL/GenBank/DDBJ databases">
        <title>Okeanomitos corallinicola gen. &amp; sp. nov. (Nostocales, Cyanobacteria), a new toxic marine heterocyst-forming cyanobacterium from a coral reef.</title>
        <authorList>
            <person name="Li H."/>
            <person name="Li R."/>
            <person name="Kang J."/>
            <person name="Hii K.S."/>
            <person name="Mohamed H.F."/>
            <person name="Xu X."/>
            <person name="Luo Z."/>
        </authorList>
    </citation>
    <scope>NUCLEOTIDE SEQUENCE [LARGE SCALE GENOMIC DNA]</scope>
    <source>
        <strain evidence="5 6">TIOX110</strain>
    </source>
</reference>
<dbReference type="InterPro" id="IPR050832">
    <property type="entry name" value="Bact_Acetyltransf"/>
</dbReference>
<proteinExistence type="predicted"/>
<evidence type="ECO:0000256" key="3">
    <source>
        <dbReference type="SAM" id="MobiDB-lite"/>
    </source>
</evidence>
<evidence type="ECO:0000256" key="2">
    <source>
        <dbReference type="ARBA" id="ARBA00023315"/>
    </source>
</evidence>
<organism evidence="5 6">
    <name type="scientific">Okeanomitos corallinicola TIOX110</name>
    <dbReference type="NCBI Taxonomy" id="3133117"/>
    <lineage>
        <taxon>Bacteria</taxon>
        <taxon>Bacillati</taxon>
        <taxon>Cyanobacteriota</taxon>
        <taxon>Cyanophyceae</taxon>
        <taxon>Nostocales</taxon>
        <taxon>Aphanizomenonaceae</taxon>
        <taxon>Okeanomitos</taxon>
    </lineage>
</organism>
<feature type="domain" description="N-acetyltransferase" evidence="4">
    <location>
        <begin position="543"/>
        <end position="705"/>
    </location>
</feature>
<dbReference type="InterPro" id="IPR016181">
    <property type="entry name" value="Acyl_CoA_acyltransferase"/>
</dbReference>
<sequence length="843" mass="94375">MSTTSADSTPSLQLTASQDFASWLEQQNLSLAATTYQTNRLFFVSGQANGRLKLHERLFDKPMGLCVAANRLYMTTRYQIWDFHNLLDSGEKSQETDRLYVPHTAYTTGDVNAHEIALDNAGKLIFVNTDFSCLATISPDYSFVPIWQPPFISKLVAEDRCHLNGLAMVEGKPAYVTACSTTDTAAGWRNHRVDGGVVIDVKHNEIIATGLSMPHSPRWYQGKLWLLNSGTGEFGYIEDHKFLPITFCPGFVRGLAFWQNFAFVGLSQLRSQSFTGLNLEKRLMSEGNSPQSGLMVIDLQTGETLHWLYFQNFIEELFDVVVLPGVHQPQVIGLQEDEIQRLVTFPHSGGIVTTKPTAKRPSKGAKPPIAGLPQPNEQSSTNQPISPVGAQVLGAEVKYQRVYHLTSSNALDYDELTFPRLQQRWQKTPPKGELTGLSASINGSMVGFAIAERLNAETVEIISLFVLPEYRHQGIGTRLVAYLEKELKTQGCQELFLTYSASLLTNTALEPLLQKLKWQPPQINGEFRQRNKQIKTPDTTAEMAVLDKPSVQYYALQNLTVEQSLSYNHLSFPKIQKRWSRQQPKGQLVGIVAEVAGEKVGLVLAEILSTQPQTKPEVEVISLFVLPDYRHQGIGTGLIKTLEMGLTALGCGLMKLGYKSTDITNLALEPLLKQQKWQTQVNFLLGKTTTEKVSQAPWLTKYPLPNKFTVFPWSELTDADQKQLEHLDYPTSLSPFGNTPAEPLNSLGLRYETQLVGWMVTHRVATDAIRYSTMFVDKRFQRLGRGISLLSQSILRQVDSTVPYCLFAVAQENPAMLKFVHKHLEPYLMEVTHSYVAFKQLGG</sequence>
<accession>A0ABZ2UN03</accession>
<evidence type="ECO:0000259" key="4">
    <source>
        <dbReference type="PROSITE" id="PS51186"/>
    </source>
</evidence>
<dbReference type="EMBL" id="CP150886">
    <property type="protein sequence ID" value="WZB86394.1"/>
    <property type="molecule type" value="Genomic_DNA"/>
</dbReference>
<dbReference type="Gene3D" id="3.40.630.30">
    <property type="match status" value="2"/>
</dbReference>
<keyword evidence="2" id="KW-0012">Acyltransferase</keyword>
<dbReference type="Pfam" id="PF16261">
    <property type="entry name" value="DUF4915"/>
    <property type="match status" value="1"/>
</dbReference>
<evidence type="ECO:0000256" key="1">
    <source>
        <dbReference type="ARBA" id="ARBA00022679"/>
    </source>
</evidence>
<dbReference type="PANTHER" id="PTHR43877">
    <property type="entry name" value="AMINOALKYLPHOSPHONATE N-ACETYLTRANSFERASE-RELATED-RELATED"/>
    <property type="match status" value="1"/>
</dbReference>
<dbReference type="PROSITE" id="PS51186">
    <property type="entry name" value="GNAT"/>
    <property type="match status" value="2"/>
</dbReference>
<evidence type="ECO:0000313" key="5">
    <source>
        <dbReference type="EMBL" id="WZB86394.1"/>
    </source>
</evidence>
<dbReference type="RefSeq" id="WP_353929308.1">
    <property type="nucleotide sequence ID" value="NZ_CP150886.1"/>
</dbReference>
<keyword evidence="6" id="KW-1185">Reference proteome</keyword>
<dbReference type="SUPFAM" id="SSF55729">
    <property type="entry name" value="Acyl-CoA N-acyltransferases (Nat)"/>
    <property type="match status" value="3"/>
</dbReference>
<dbReference type="NCBIfam" id="TIGR03032">
    <property type="entry name" value="TIGR03032 family protein"/>
    <property type="match status" value="1"/>
</dbReference>
<dbReference type="Pfam" id="PF00583">
    <property type="entry name" value="Acetyltransf_1"/>
    <property type="match status" value="2"/>
</dbReference>
<dbReference type="InterPro" id="IPR017481">
    <property type="entry name" value="CHP03032"/>
</dbReference>
<feature type="region of interest" description="Disordered" evidence="3">
    <location>
        <begin position="353"/>
        <end position="384"/>
    </location>
</feature>
<dbReference type="CDD" id="cd04301">
    <property type="entry name" value="NAT_SF"/>
    <property type="match status" value="2"/>
</dbReference>
<dbReference type="InterPro" id="IPR000182">
    <property type="entry name" value="GNAT_dom"/>
</dbReference>
<gene>
    <name evidence="5" type="ORF">WJM97_13375</name>
</gene>